<dbReference type="Pfam" id="PF17131">
    <property type="entry name" value="LolA_like"/>
    <property type="match status" value="1"/>
</dbReference>
<dbReference type="InterPro" id="IPR033399">
    <property type="entry name" value="TP_0789-like"/>
</dbReference>
<name>A0ABU3B3M2_9GAMM</name>
<dbReference type="EMBL" id="JAVRHY010000001">
    <property type="protein sequence ID" value="MDT0617067.1"/>
    <property type="molecule type" value="Genomic_DNA"/>
</dbReference>
<dbReference type="InterPro" id="IPR052944">
    <property type="entry name" value="Sporulation_related"/>
</dbReference>
<dbReference type="CDD" id="cd16329">
    <property type="entry name" value="LolA_like"/>
    <property type="match status" value="1"/>
</dbReference>
<gene>
    <name evidence="2" type="ORF">RM531_01125</name>
</gene>
<organism evidence="2 3">
    <name type="scientific">Spectribacter acetivorans</name>
    <dbReference type="NCBI Taxonomy" id="3075603"/>
    <lineage>
        <taxon>Bacteria</taxon>
        <taxon>Pseudomonadati</taxon>
        <taxon>Pseudomonadota</taxon>
        <taxon>Gammaproteobacteria</taxon>
        <taxon>Salinisphaerales</taxon>
        <taxon>Salinisphaeraceae</taxon>
        <taxon>Spectribacter</taxon>
    </lineage>
</organism>
<dbReference type="PANTHER" id="PTHR37507">
    <property type="entry name" value="SPORULATION PROTEIN YDCC"/>
    <property type="match status" value="1"/>
</dbReference>
<evidence type="ECO:0000313" key="2">
    <source>
        <dbReference type="EMBL" id="MDT0617067.1"/>
    </source>
</evidence>
<dbReference type="Proteomes" id="UP001259982">
    <property type="component" value="Unassembled WGS sequence"/>
</dbReference>
<evidence type="ECO:0000259" key="1">
    <source>
        <dbReference type="Pfam" id="PF17131"/>
    </source>
</evidence>
<sequence length="256" mass="28894">MRWFIIIALLFPLGAIAADDGRGMEIARTAEARFADYADQRGEATMVIRTAGGDEARRDLRARSLDTDSGSRSLTIIDAPPDVAGTALLTHSHDQRPDEQWLYLPALSRVKRIAAGNRAGAFMGSEFSYADFTAQSVDKFDVTLLREDELDGEPVYVLERTPDNADTAVYSRQVAWLDQTHYRTLRVEYYNKAGQHLKTLTADGFREYANGQWRADELTMTNQLTGGTSILRWREIEFDNGFTERDFSVDALKRVR</sequence>
<protein>
    <submittedName>
        <fullName evidence="2">Outer membrane lipoprotein-sorting protein</fullName>
    </submittedName>
</protein>
<comment type="caution">
    <text evidence="2">The sequence shown here is derived from an EMBL/GenBank/DDBJ whole genome shotgun (WGS) entry which is preliminary data.</text>
</comment>
<proteinExistence type="predicted"/>
<reference evidence="2 3" key="1">
    <citation type="submission" date="2023-09" db="EMBL/GenBank/DDBJ databases">
        <authorList>
            <person name="Rey-Velasco X."/>
        </authorList>
    </citation>
    <scope>NUCLEOTIDE SEQUENCE [LARGE SCALE GENOMIC DNA]</scope>
    <source>
        <strain evidence="2 3">P385</strain>
    </source>
</reference>
<accession>A0ABU3B3M2</accession>
<evidence type="ECO:0000313" key="3">
    <source>
        <dbReference type="Proteomes" id="UP001259982"/>
    </source>
</evidence>
<dbReference type="PANTHER" id="PTHR37507:SF2">
    <property type="entry name" value="SPORULATION PROTEIN YDCC"/>
    <property type="match status" value="1"/>
</dbReference>
<dbReference type="RefSeq" id="WP_311656649.1">
    <property type="nucleotide sequence ID" value="NZ_JAVRHY010000001.1"/>
</dbReference>
<keyword evidence="2" id="KW-0449">Lipoprotein</keyword>
<dbReference type="Gene3D" id="2.50.20.10">
    <property type="entry name" value="Lipoprotein localisation LolA/LolB/LppX"/>
    <property type="match status" value="1"/>
</dbReference>
<feature type="domain" description="Uncharacterized protein TP-0789" evidence="1">
    <location>
        <begin position="71"/>
        <end position="254"/>
    </location>
</feature>
<keyword evidence="3" id="KW-1185">Reference proteome</keyword>